<organism evidence="2 3">
    <name type="scientific">Stephania cephalantha</name>
    <dbReference type="NCBI Taxonomy" id="152367"/>
    <lineage>
        <taxon>Eukaryota</taxon>
        <taxon>Viridiplantae</taxon>
        <taxon>Streptophyta</taxon>
        <taxon>Embryophyta</taxon>
        <taxon>Tracheophyta</taxon>
        <taxon>Spermatophyta</taxon>
        <taxon>Magnoliopsida</taxon>
        <taxon>Ranunculales</taxon>
        <taxon>Menispermaceae</taxon>
        <taxon>Menispermoideae</taxon>
        <taxon>Cissampelideae</taxon>
        <taxon>Stephania</taxon>
    </lineage>
</organism>
<feature type="compositionally biased region" description="Basic and acidic residues" evidence="1">
    <location>
        <begin position="139"/>
        <end position="150"/>
    </location>
</feature>
<proteinExistence type="predicted"/>
<feature type="compositionally biased region" description="Polar residues" evidence="1">
    <location>
        <begin position="211"/>
        <end position="220"/>
    </location>
</feature>
<feature type="region of interest" description="Disordered" evidence="1">
    <location>
        <begin position="185"/>
        <end position="220"/>
    </location>
</feature>
<gene>
    <name evidence="2" type="ORF">Scep_020242</name>
</gene>
<feature type="compositionally biased region" description="Basic and acidic residues" evidence="1">
    <location>
        <begin position="1"/>
        <end position="34"/>
    </location>
</feature>
<feature type="compositionally biased region" description="Low complexity" evidence="1">
    <location>
        <begin position="77"/>
        <end position="86"/>
    </location>
</feature>
<keyword evidence="3" id="KW-1185">Reference proteome</keyword>
<dbReference type="EMBL" id="JBBNAG010000008">
    <property type="protein sequence ID" value="KAK9112723.1"/>
    <property type="molecule type" value="Genomic_DNA"/>
</dbReference>
<protein>
    <submittedName>
        <fullName evidence="2">Uncharacterized protein</fullName>
    </submittedName>
</protein>
<dbReference type="AlphaFoldDB" id="A0AAP0ICE0"/>
<feature type="compositionally biased region" description="Gly residues" evidence="1">
    <location>
        <begin position="189"/>
        <end position="198"/>
    </location>
</feature>
<sequence>MSEKKIGQEERGKRGKREKDRGGERERETADRGKKERWRRRWRERRHPPLAKCDVGGVTARMKALVSADALARKQHGSSSSGQQRGRGSHGDFGGARRRFQRPGGGATMGMMMSGGAAVGSGGRGCEGRRRATRRTPARSREGTPARRSGDSGAATLSGSTGEGLVGLRHGGTYAAATADQCDAKELTSGGGGSGNGAGNVARCRADRSPTRQQQWTMEA</sequence>
<evidence type="ECO:0000313" key="3">
    <source>
        <dbReference type="Proteomes" id="UP001419268"/>
    </source>
</evidence>
<feature type="region of interest" description="Disordered" evidence="1">
    <location>
        <begin position="1"/>
        <end position="168"/>
    </location>
</feature>
<accession>A0AAP0ICE0</accession>
<comment type="caution">
    <text evidence="2">The sequence shown here is derived from an EMBL/GenBank/DDBJ whole genome shotgun (WGS) entry which is preliminary data.</text>
</comment>
<reference evidence="2 3" key="1">
    <citation type="submission" date="2024-01" db="EMBL/GenBank/DDBJ databases">
        <title>Genome assemblies of Stephania.</title>
        <authorList>
            <person name="Yang L."/>
        </authorList>
    </citation>
    <scope>NUCLEOTIDE SEQUENCE [LARGE SCALE GENOMIC DNA]</scope>
    <source>
        <strain evidence="2">JXDWG</strain>
        <tissue evidence="2">Leaf</tissue>
    </source>
</reference>
<name>A0AAP0ICE0_9MAGN</name>
<evidence type="ECO:0000256" key="1">
    <source>
        <dbReference type="SAM" id="MobiDB-lite"/>
    </source>
</evidence>
<feature type="compositionally biased region" description="Basic residues" evidence="1">
    <location>
        <begin position="35"/>
        <end position="49"/>
    </location>
</feature>
<evidence type="ECO:0000313" key="2">
    <source>
        <dbReference type="EMBL" id="KAK9112723.1"/>
    </source>
</evidence>
<dbReference type="Proteomes" id="UP001419268">
    <property type="component" value="Unassembled WGS sequence"/>
</dbReference>